<proteinExistence type="predicted"/>
<evidence type="ECO:0008006" key="3">
    <source>
        <dbReference type="Google" id="ProtNLM"/>
    </source>
</evidence>
<evidence type="ECO:0000313" key="1">
    <source>
        <dbReference type="EMBL" id="TKD03078.1"/>
    </source>
</evidence>
<dbReference type="AlphaFoldDB" id="A0A4U1J8B8"/>
<keyword evidence="2" id="KW-1185">Reference proteome</keyword>
<evidence type="ECO:0000313" key="2">
    <source>
        <dbReference type="Proteomes" id="UP000309215"/>
    </source>
</evidence>
<reference evidence="1 2" key="1">
    <citation type="submission" date="2019-04" db="EMBL/GenBank/DDBJ databases">
        <authorList>
            <person name="Li Y."/>
            <person name="Wang J."/>
        </authorList>
    </citation>
    <scope>NUCLEOTIDE SEQUENCE [LARGE SCALE GENOMIC DNA]</scope>
    <source>
        <strain evidence="1 2">DSM 14668</strain>
    </source>
</reference>
<organism evidence="1 2">
    <name type="scientific">Polyangium fumosum</name>
    <dbReference type="NCBI Taxonomy" id="889272"/>
    <lineage>
        <taxon>Bacteria</taxon>
        <taxon>Pseudomonadati</taxon>
        <taxon>Myxococcota</taxon>
        <taxon>Polyangia</taxon>
        <taxon>Polyangiales</taxon>
        <taxon>Polyangiaceae</taxon>
        <taxon>Polyangium</taxon>
    </lineage>
</organism>
<comment type="caution">
    <text evidence="1">The sequence shown here is derived from an EMBL/GenBank/DDBJ whole genome shotgun (WGS) entry which is preliminary data.</text>
</comment>
<accession>A0A4U1J8B8</accession>
<name>A0A4U1J8B8_9BACT</name>
<protein>
    <recommendedName>
        <fullName evidence="3">M23 family metallopeptidase</fullName>
    </recommendedName>
</protein>
<dbReference type="InterPro" id="IPR011055">
    <property type="entry name" value="Dup_hybrid_motif"/>
</dbReference>
<dbReference type="EMBL" id="SSMQ01000032">
    <property type="protein sequence ID" value="TKD03078.1"/>
    <property type="molecule type" value="Genomic_DNA"/>
</dbReference>
<dbReference type="Proteomes" id="UP000309215">
    <property type="component" value="Unassembled WGS sequence"/>
</dbReference>
<dbReference type="Gene3D" id="2.70.70.10">
    <property type="entry name" value="Glucose Permease (Domain IIA)"/>
    <property type="match status" value="1"/>
</dbReference>
<gene>
    <name evidence="1" type="ORF">E8A74_27510</name>
</gene>
<dbReference type="OrthoDB" id="5510016at2"/>
<sequence length="257" mass="27732">MTDMLSTSARILGTFGLVLFPACVAPVGGSGRPAQSAVHEVNSAELTEAPHFRRALAFTSQRSVLAPASTGDVVSGSPLLPGLDEPVAMPTWPEGMRSSKLPSGLFNPMPEGVIAGYRADTGLDVMGMKKPVYAIASGYVDYAEAGHTLWTGPRDTPYCVRIELDTPIPYGDRKITHIYYAHLSELAHVQPEGKTPRTRIEGGDRIGTSGVANGSWHLHLGFLLDGEVEQSWGTFLLEDEIRKVMGDYRKGARLPKE</sequence>
<dbReference type="CDD" id="cd12797">
    <property type="entry name" value="M23_peptidase"/>
    <property type="match status" value="1"/>
</dbReference>